<dbReference type="SUPFAM" id="SSF51126">
    <property type="entry name" value="Pectin lyase-like"/>
    <property type="match status" value="1"/>
</dbReference>
<dbReference type="EMBL" id="SJPY01000003">
    <property type="protein sequence ID" value="TWU43523.1"/>
    <property type="molecule type" value="Genomic_DNA"/>
</dbReference>
<gene>
    <name evidence="1" type="ORF">Q31b_25640</name>
</gene>
<dbReference type="Gene3D" id="2.160.20.10">
    <property type="entry name" value="Single-stranded right-handed beta-helix, Pectin lyase-like"/>
    <property type="match status" value="1"/>
</dbReference>
<reference evidence="1 2" key="1">
    <citation type="submission" date="2019-02" db="EMBL/GenBank/DDBJ databases">
        <title>Deep-cultivation of Planctomycetes and their phenomic and genomic characterization uncovers novel biology.</title>
        <authorList>
            <person name="Wiegand S."/>
            <person name="Jogler M."/>
            <person name="Boedeker C."/>
            <person name="Pinto D."/>
            <person name="Vollmers J."/>
            <person name="Rivas-Marin E."/>
            <person name="Kohn T."/>
            <person name="Peeters S.H."/>
            <person name="Heuer A."/>
            <person name="Rast P."/>
            <person name="Oberbeckmann S."/>
            <person name="Bunk B."/>
            <person name="Jeske O."/>
            <person name="Meyerdierks A."/>
            <person name="Storesund J.E."/>
            <person name="Kallscheuer N."/>
            <person name="Luecker S."/>
            <person name="Lage O.M."/>
            <person name="Pohl T."/>
            <person name="Merkel B.J."/>
            <person name="Hornburger P."/>
            <person name="Mueller R.-W."/>
            <person name="Bruemmer F."/>
            <person name="Labrenz M."/>
            <person name="Spormann A.M."/>
            <person name="Op Den Camp H."/>
            <person name="Overmann J."/>
            <person name="Amann R."/>
            <person name="Jetten M.S.M."/>
            <person name="Mascher T."/>
            <person name="Medema M.H."/>
            <person name="Devos D.P."/>
            <person name="Kaster A.-K."/>
            <person name="Ovreas L."/>
            <person name="Rohde M."/>
            <person name="Galperin M.Y."/>
            <person name="Jogler C."/>
        </authorList>
    </citation>
    <scope>NUCLEOTIDE SEQUENCE [LARGE SCALE GENOMIC DNA]</scope>
    <source>
        <strain evidence="1 2">Q31b</strain>
    </source>
</reference>
<keyword evidence="2" id="KW-1185">Reference proteome</keyword>
<dbReference type="InterPro" id="IPR012334">
    <property type="entry name" value="Pectin_lyas_fold"/>
</dbReference>
<evidence type="ECO:0000313" key="1">
    <source>
        <dbReference type="EMBL" id="TWU43523.1"/>
    </source>
</evidence>
<name>A0A5C6E1J3_9BACT</name>
<accession>A0A5C6E1J3</accession>
<protein>
    <recommendedName>
        <fullName evidence="3">Right handed beta helix domain-containing protein</fullName>
    </recommendedName>
</protein>
<dbReference type="RefSeq" id="WP_146599934.1">
    <property type="nucleotide sequence ID" value="NZ_SJPY01000003.1"/>
</dbReference>
<dbReference type="InterPro" id="IPR011050">
    <property type="entry name" value="Pectin_lyase_fold/virulence"/>
</dbReference>
<evidence type="ECO:0000313" key="2">
    <source>
        <dbReference type="Proteomes" id="UP000315471"/>
    </source>
</evidence>
<dbReference type="AlphaFoldDB" id="A0A5C6E1J3"/>
<comment type="caution">
    <text evidence="1">The sequence shown here is derived from an EMBL/GenBank/DDBJ whole genome shotgun (WGS) entry which is preliminary data.</text>
</comment>
<evidence type="ECO:0008006" key="3">
    <source>
        <dbReference type="Google" id="ProtNLM"/>
    </source>
</evidence>
<dbReference type="OrthoDB" id="262615at2"/>
<sequence length="473" mass="51307">MITITPTRSKKRLAQLKYVSLVMVTSVWGLGVGTQETVNAQTVVAVSSVAELQAAMEKSNQHIKMQPGKYDMGTQRLKLSGNNNIIELEDAYFSWVVGDLTGGRMSITGEGNTIRNGEFEDVYYNGMTEVTDFTAYNKDRQKLAIGGGSNISITGDNNRLEGFKMTVRGSYPYGYGSMYGIGAKRALRHDKHGGIVIKAKNTVLDGVEVQQQAFCHAIFMQRPADNTVIKNCLVEGVVRPTNDMYKETDPQSLPSQFDYTMPFGIAGETNRPGVPIPRDHMFTLTEDGIRVYTGGGSVRVENTTVKKTRGGIRLYLASRATVINSQAIDCGSTNFNLPSGGKITGSSGNFAYGPFSDFRLGKSNQTIDVTLLPSPNAMGDHNIANIQGVGHNIVFRRAPGPRDTTTRPIVVTGKNCTIRNETEYNIVLSSSASGNSIESFGKVTDHGKDNKVIQITVDVDPVSSETPGISSTR</sequence>
<organism evidence="1 2">
    <name type="scientific">Novipirellula aureliae</name>
    <dbReference type="NCBI Taxonomy" id="2527966"/>
    <lineage>
        <taxon>Bacteria</taxon>
        <taxon>Pseudomonadati</taxon>
        <taxon>Planctomycetota</taxon>
        <taxon>Planctomycetia</taxon>
        <taxon>Pirellulales</taxon>
        <taxon>Pirellulaceae</taxon>
        <taxon>Novipirellula</taxon>
    </lineage>
</organism>
<dbReference type="Proteomes" id="UP000315471">
    <property type="component" value="Unassembled WGS sequence"/>
</dbReference>
<proteinExistence type="predicted"/>